<reference evidence="2" key="1">
    <citation type="submission" date="2021-05" db="EMBL/GenBank/DDBJ databases">
        <title>Direct Submission.</title>
        <authorList>
            <person name="Li K."/>
            <person name="Gao J."/>
        </authorList>
    </citation>
    <scope>NUCLEOTIDE SEQUENCE [LARGE SCALE GENOMIC DNA]</scope>
    <source>
        <strain evidence="2">HDS12</strain>
    </source>
</reference>
<keyword evidence="2" id="KW-1185">Reference proteome</keyword>
<dbReference type="Proteomes" id="UP000678016">
    <property type="component" value="Chromosome"/>
</dbReference>
<gene>
    <name evidence="1" type="ORF">KGD83_09165</name>
</gene>
<dbReference type="InterPro" id="IPR025855">
    <property type="entry name" value="Replic_Relax"/>
</dbReference>
<protein>
    <submittedName>
        <fullName evidence="1">Replication-relaxation family protein</fullName>
    </submittedName>
</protein>
<dbReference type="EMBL" id="CP074132">
    <property type="protein sequence ID" value="QUX31676.1"/>
    <property type="molecule type" value="Genomic_DNA"/>
</dbReference>
<name>A0ABX8CB90_9ACTN</name>
<dbReference type="Pfam" id="PF13814">
    <property type="entry name" value="Replic_Relax"/>
    <property type="match status" value="1"/>
</dbReference>
<organism evidence="1 2">
    <name type="scientific">Nocardiopsis akebiae</name>
    <dbReference type="NCBI Taxonomy" id="2831968"/>
    <lineage>
        <taxon>Bacteria</taxon>
        <taxon>Bacillati</taxon>
        <taxon>Actinomycetota</taxon>
        <taxon>Actinomycetes</taxon>
        <taxon>Streptosporangiales</taxon>
        <taxon>Nocardiopsidaceae</taxon>
        <taxon>Nocardiopsis</taxon>
    </lineage>
</organism>
<evidence type="ECO:0000313" key="2">
    <source>
        <dbReference type="Proteomes" id="UP000678016"/>
    </source>
</evidence>
<evidence type="ECO:0000313" key="1">
    <source>
        <dbReference type="EMBL" id="QUX31676.1"/>
    </source>
</evidence>
<proteinExistence type="predicted"/>
<sequence>MRLIWRHRVLTTDQLTALGWNSYNTAKQRLATLYRLRALDRLRPWQPRGGSPWHYVLDSPGAEILAADEGMTLREFGYRRDRVLANVTSTQLSHTLGINQVFTDLYAHAREKSHDAHLRWWTEGECADLWGDIVRPDGAGVWTVGDASVSFFLEFDNGTERLRRLSAKLDAYHELAAAAVHGVVLFYLPSRKREAHIRRALGATTPVPVATAVHGDHPARQVWTRLDDPHLRPRHLTGLVEEEAHQPALFDWREARG</sequence>
<accession>A0ABX8CB90</accession>